<dbReference type="InterPro" id="IPR012675">
    <property type="entry name" value="Beta-grasp_dom_sf"/>
</dbReference>
<dbReference type="GO" id="GO:0006777">
    <property type="term" value="P:Mo-molybdopterin cofactor biosynthetic process"/>
    <property type="evidence" value="ECO:0007669"/>
    <property type="project" value="UniProtKB-KW"/>
</dbReference>
<evidence type="ECO:0000256" key="1">
    <source>
        <dbReference type="ARBA" id="ARBA00005046"/>
    </source>
</evidence>
<gene>
    <name evidence="4" type="ORF">MNBD_GAMMA04-2103</name>
</gene>
<dbReference type="NCBIfam" id="TIGR01682">
    <property type="entry name" value="moaD"/>
    <property type="match status" value="1"/>
</dbReference>
<reference evidence="4" key="1">
    <citation type="submission" date="2018-06" db="EMBL/GenBank/DDBJ databases">
        <authorList>
            <person name="Zhirakovskaya E."/>
        </authorList>
    </citation>
    <scope>NUCLEOTIDE SEQUENCE</scope>
</reference>
<dbReference type="InterPro" id="IPR044672">
    <property type="entry name" value="MOCS2A"/>
</dbReference>
<dbReference type="UniPathway" id="UPA00344"/>
<dbReference type="NCBIfam" id="TIGR01687">
    <property type="entry name" value="moaD_arch"/>
    <property type="match status" value="1"/>
</dbReference>
<dbReference type="EMBL" id="UOFB01000170">
    <property type="protein sequence ID" value="VAW47029.1"/>
    <property type="molecule type" value="Genomic_DNA"/>
</dbReference>
<dbReference type="CDD" id="cd00754">
    <property type="entry name" value="Ubl_MoaD"/>
    <property type="match status" value="1"/>
</dbReference>
<organism evidence="4">
    <name type="scientific">hydrothermal vent metagenome</name>
    <dbReference type="NCBI Taxonomy" id="652676"/>
    <lineage>
        <taxon>unclassified sequences</taxon>
        <taxon>metagenomes</taxon>
        <taxon>ecological metagenomes</taxon>
    </lineage>
</organism>
<evidence type="ECO:0000313" key="4">
    <source>
        <dbReference type="EMBL" id="VAW47029.1"/>
    </source>
</evidence>
<evidence type="ECO:0000256" key="2">
    <source>
        <dbReference type="ARBA" id="ARBA00022741"/>
    </source>
</evidence>
<dbReference type="SUPFAM" id="SSF54285">
    <property type="entry name" value="MoaD/ThiS"/>
    <property type="match status" value="1"/>
</dbReference>
<dbReference type="InterPro" id="IPR003749">
    <property type="entry name" value="ThiS/MoaD-like"/>
</dbReference>
<evidence type="ECO:0000256" key="3">
    <source>
        <dbReference type="ARBA" id="ARBA00023150"/>
    </source>
</evidence>
<accession>A0A3B0WCC9</accession>
<dbReference type="GO" id="GO:0000166">
    <property type="term" value="F:nucleotide binding"/>
    <property type="evidence" value="ECO:0007669"/>
    <property type="project" value="UniProtKB-KW"/>
</dbReference>
<dbReference type="Pfam" id="PF02597">
    <property type="entry name" value="ThiS"/>
    <property type="match status" value="1"/>
</dbReference>
<dbReference type="InterPro" id="IPR010038">
    <property type="entry name" value="MoaD_arc-typ"/>
</dbReference>
<keyword evidence="2" id="KW-0547">Nucleotide-binding</keyword>
<comment type="pathway">
    <text evidence="1">Cofactor biosynthesis; molybdopterin biosynthesis.</text>
</comment>
<sequence length="82" mass="8991">MIHILYFAHFRELLGQSEEKMAANHATVSDLLAELATRGNDWKCTLVDNGQLQIAVNHNVASRETPIKAGDEIAFFPPVTGG</sequence>
<dbReference type="Gene3D" id="3.10.20.30">
    <property type="match status" value="1"/>
</dbReference>
<proteinExistence type="predicted"/>
<keyword evidence="3" id="KW-0501">Molybdenum cofactor biosynthesis</keyword>
<dbReference type="PANTHER" id="PTHR33359:SF1">
    <property type="entry name" value="MOLYBDOPTERIN SYNTHASE SULFUR CARRIER SUBUNIT"/>
    <property type="match status" value="1"/>
</dbReference>
<dbReference type="InterPro" id="IPR016155">
    <property type="entry name" value="Mopterin_synth/thiamin_S_b"/>
</dbReference>
<dbReference type="AlphaFoldDB" id="A0A3B0WCC9"/>
<dbReference type="PANTHER" id="PTHR33359">
    <property type="entry name" value="MOLYBDOPTERIN SYNTHASE SULFUR CARRIER SUBUNIT"/>
    <property type="match status" value="1"/>
</dbReference>
<protein>
    <submittedName>
        <fullName evidence="4">Molybdopterin synthase sulfur carrier subunit</fullName>
    </submittedName>
</protein>
<dbReference type="FunFam" id="3.10.20.30:FF:000010">
    <property type="entry name" value="Molybdopterin synthase sulfur carrier subunit"/>
    <property type="match status" value="1"/>
</dbReference>
<dbReference type="GO" id="GO:1990133">
    <property type="term" value="C:molybdopterin adenylyltransferase complex"/>
    <property type="evidence" value="ECO:0007669"/>
    <property type="project" value="TreeGrafter"/>
</dbReference>
<name>A0A3B0WCC9_9ZZZZ</name>